<keyword evidence="2" id="KW-0812">Transmembrane</keyword>
<organism evidence="4 5">
    <name type="scientific">Aldrovandia affinis</name>
    <dbReference type="NCBI Taxonomy" id="143900"/>
    <lineage>
        <taxon>Eukaryota</taxon>
        <taxon>Metazoa</taxon>
        <taxon>Chordata</taxon>
        <taxon>Craniata</taxon>
        <taxon>Vertebrata</taxon>
        <taxon>Euteleostomi</taxon>
        <taxon>Actinopterygii</taxon>
        <taxon>Neopterygii</taxon>
        <taxon>Teleostei</taxon>
        <taxon>Notacanthiformes</taxon>
        <taxon>Halosauridae</taxon>
        <taxon>Aldrovandia</taxon>
    </lineage>
</organism>
<feature type="domain" description="Bcl-2 Bcl-2 homology region 1-3" evidence="3">
    <location>
        <begin position="53"/>
        <end position="160"/>
    </location>
</feature>
<evidence type="ECO:0000256" key="1">
    <source>
        <dbReference type="ARBA" id="ARBA00009458"/>
    </source>
</evidence>
<dbReference type="PANTHER" id="PTHR11256">
    <property type="entry name" value="BCL-2 RELATED"/>
    <property type="match status" value="1"/>
</dbReference>
<dbReference type="AlphaFoldDB" id="A0AAD7W9F7"/>
<gene>
    <name evidence="4" type="ORF">AAFF_G00130450</name>
</gene>
<dbReference type="GO" id="GO:0051400">
    <property type="term" value="F:BH domain binding"/>
    <property type="evidence" value="ECO:0007669"/>
    <property type="project" value="TreeGrafter"/>
</dbReference>
<proteinExistence type="inferred from homology"/>
<reference evidence="4" key="1">
    <citation type="journal article" date="2023" name="Science">
        <title>Genome structures resolve the early diversification of teleost fishes.</title>
        <authorList>
            <person name="Parey E."/>
            <person name="Louis A."/>
            <person name="Montfort J."/>
            <person name="Bouchez O."/>
            <person name="Roques C."/>
            <person name="Iampietro C."/>
            <person name="Lluch J."/>
            <person name="Castinel A."/>
            <person name="Donnadieu C."/>
            <person name="Desvignes T."/>
            <person name="Floi Bucao C."/>
            <person name="Jouanno E."/>
            <person name="Wen M."/>
            <person name="Mejri S."/>
            <person name="Dirks R."/>
            <person name="Jansen H."/>
            <person name="Henkel C."/>
            <person name="Chen W.J."/>
            <person name="Zahm M."/>
            <person name="Cabau C."/>
            <person name="Klopp C."/>
            <person name="Thompson A.W."/>
            <person name="Robinson-Rechavi M."/>
            <person name="Braasch I."/>
            <person name="Lecointre G."/>
            <person name="Bobe J."/>
            <person name="Postlethwait J.H."/>
            <person name="Berthelot C."/>
            <person name="Roest Crollius H."/>
            <person name="Guiguen Y."/>
        </authorList>
    </citation>
    <scope>NUCLEOTIDE SEQUENCE</scope>
    <source>
        <strain evidence="4">NC1722</strain>
    </source>
</reference>
<dbReference type="Gene3D" id="1.10.437.10">
    <property type="entry name" value="Blc2-like"/>
    <property type="match status" value="1"/>
</dbReference>
<dbReference type="GO" id="GO:0097192">
    <property type="term" value="P:extrinsic apoptotic signaling pathway in absence of ligand"/>
    <property type="evidence" value="ECO:0007669"/>
    <property type="project" value="TreeGrafter"/>
</dbReference>
<keyword evidence="5" id="KW-1185">Reference proteome</keyword>
<dbReference type="Proteomes" id="UP001221898">
    <property type="component" value="Unassembled WGS sequence"/>
</dbReference>
<dbReference type="InterPro" id="IPR026298">
    <property type="entry name" value="Bcl-2_fam"/>
</dbReference>
<name>A0AAD7W9F7_9TELE</name>
<comment type="caution">
    <text evidence="4">The sequence shown here is derived from an EMBL/GenBank/DDBJ whole genome shotgun (WGS) entry which is preliminary data.</text>
</comment>
<dbReference type="InterPro" id="IPR046371">
    <property type="entry name" value="Bcl-2_BH1-3"/>
</dbReference>
<dbReference type="GO" id="GO:0042981">
    <property type="term" value="P:regulation of apoptotic process"/>
    <property type="evidence" value="ECO:0007669"/>
    <property type="project" value="InterPro"/>
</dbReference>
<dbReference type="GO" id="GO:0001836">
    <property type="term" value="P:release of cytochrome c from mitochondria"/>
    <property type="evidence" value="ECO:0007669"/>
    <property type="project" value="TreeGrafter"/>
</dbReference>
<dbReference type="Pfam" id="PF00452">
    <property type="entry name" value="Bcl-2"/>
    <property type="match status" value="1"/>
</dbReference>
<dbReference type="SMART" id="SM00337">
    <property type="entry name" value="BCL"/>
    <property type="match status" value="1"/>
</dbReference>
<evidence type="ECO:0000313" key="4">
    <source>
        <dbReference type="EMBL" id="KAJ8388812.1"/>
    </source>
</evidence>
<evidence type="ECO:0000259" key="3">
    <source>
        <dbReference type="SMART" id="SM00337"/>
    </source>
</evidence>
<dbReference type="PANTHER" id="PTHR11256:SF32">
    <property type="entry name" value="BCL2-LIKE 16 ISOFORM X1"/>
    <property type="match status" value="1"/>
</dbReference>
<keyword evidence="2" id="KW-1133">Transmembrane helix</keyword>
<sequence length="203" mass="22737">MGRSGEVGSGRGLHSPDPLVREAFLMAYDYIDYVTVAHGAPVPPAPTVTTAALRHAGDELLVKFPIFFRRWPRVFQDVTERSACPMLLSILDEHFGRNASRGQRRDLAWSAVLSVYVLAGQMALHCHEKGMLGALPELKECIGEYVERVICPELRDNGGWSGFVSRFSKKQDLEGKVKMVCCWTLLLLAASILSYFLWKRRIA</sequence>
<dbReference type="SUPFAM" id="SSF56854">
    <property type="entry name" value="Bcl-2 inhibitors of programmed cell death"/>
    <property type="match status" value="1"/>
</dbReference>
<dbReference type="GO" id="GO:0005741">
    <property type="term" value="C:mitochondrial outer membrane"/>
    <property type="evidence" value="ECO:0007669"/>
    <property type="project" value="TreeGrafter"/>
</dbReference>
<feature type="transmembrane region" description="Helical" evidence="2">
    <location>
        <begin position="107"/>
        <end position="124"/>
    </location>
</feature>
<evidence type="ECO:0000313" key="5">
    <source>
        <dbReference type="Proteomes" id="UP001221898"/>
    </source>
</evidence>
<feature type="transmembrane region" description="Helical" evidence="2">
    <location>
        <begin position="177"/>
        <end position="198"/>
    </location>
</feature>
<keyword evidence="2" id="KW-0472">Membrane</keyword>
<dbReference type="GO" id="GO:0008630">
    <property type="term" value="P:intrinsic apoptotic signaling pathway in response to DNA damage"/>
    <property type="evidence" value="ECO:0007669"/>
    <property type="project" value="TreeGrafter"/>
</dbReference>
<evidence type="ECO:0000256" key="2">
    <source>
        <dbReference type="SAM" id="Phobius"/>
    </source>
</evidence>
<dbReference type="InterPro" id="IPR036834">
    <property type="entry name" value="Bcl-2-like_sf"/>
</dbReference>
<protein>
    <recommendedName>
        <fullName evidence="3">Bcl-2 Bcl-2 homology region 1-3 domain-containing protein</fullName>
    </recommendedName>
</protein>
<accession>A0AAD7W9F7</accession>
<comment type="similarity">
    <text evidence="1">Belongs to the Bcl-2 family.</text>
</comment>
<dbReference type="EMBL" id="JAINUG010000190">
    <property type="protein sequence ID" value="KAJ8388812.1"/>
    <property type="molecule type" value="Genomic_DNA"/>
</dbReference>